<dbReference type="Proteomes" id="UP000774617">
    <property type="component" value="Unassembled WGS sequence"/>
</dbReference>
<sequence length="248" mass="25980">MPRRPPGSFTSRAARSLSLARGARVTTTGEAAAMDGLGDERVEHGLRSPARRTGYRRSVGRPGPPTTLHARQALAGGGSCPLPRPHPPAARRGLASPSHLVARNGAARASGALLLHRSEKLHGALAECGAQANRVGQPAGRLSLSHVGGSGSKRGYGQEPPGTAQVRRLRASCVPAGCSAPASTATPKKKILKKKKVPTAGQRLLGSTAHERRRPHRELHGARRPHGNANRSSHPAILAQLPLRRTPV</sequence>
<gene>
    <name evidence="2" type="ORF">B0J12DRAFT_702560</name>
</gene>
<feature type="compositionally biased region" description="Low complexity" evidence="1">
    <location>
        <begin position="11"/>
        <end position="24"/>
    </location>
</feature>
<evidence type="ECO:0000313" key="2">
    <source>
        <dbReference type="EMBL" id="KAH7042164.1"/>
    </source>
</evidence>
<feature type="compositionally biased region" description="Basic residues" evidence="1">
    <location>
        <begin position="211"/>
        <end position="226"/>
    </location>
</feature>
<evidence type="ECO:0000256" key="1">
    <source>
        <dbReference type="SAM" id="MobiDB-lite"/>
    </source>
</evidence>
<feature type="region of interest" description="Disordered" evidence="1">
    <location>
        <begin position="1"/>
        <end position="66"/>
    </location>
</feature>
<reference evidence="2 3" key="1">
    <citation type="journal article" date="2021" name="Nat. Commun.">
        <title>Genetic determinants of endophytism in the Arabidopsis root mycobiome.</title>
        <authorList>
            <person name="Mesny F."/>
            <person name="Miyauchi S."/>
            <person name="Thiergart T."/>
            <person name="Pickel B."/>
            <person name="Atanasova L."/>
            <person name="Karlsson M."/>
            <person name="Huettel B."/>
            <person name="Barry K.W."/>
            <person name="Haridas S."/>
            <person name="Chen C."/>
            <person name="Bauer D."/>
            <person name="Andreopoulos W."/>
            <person name="Pangilinan J."/>
            <person name="LaButti K."/>
            <person name="Riley R."/>
            <person name="Lipzen A."/>
            <person name="Clum A."/>
            <person name="Drula E."/>
            <person name="Henrissat B."/>
            <person name="Kohler A."/>
            <person name="Grigoriev I.V."/>
            <person name="Martin F.M."/>
            <person name="Hacquard S."/>
        </authorList>
    </citation>
    <scope>NUCLEOTIDE SEQUENCE [LARGE SCALE GENOMIC DNA]</scope>
    <source>
        <strain evidence="2 3">MPI-SDFR-AT-0080</strain>
    </source>
</reference>
<evidence type="ECO:0000313" key="3">
    <source>
        <dbReference type="Proteomes" id="UP000774617"/>
    </source>
</evidence>
<accession>A0ABQ8G1N3</accession>
<organism evidence="2 3">
    <name type="scientific">Macrophomina phaseolina</name>
    <dbReference type="NCBI Taxonomy" id="35725"/>
    <lineage>
        <taxon>Eukaryota</taxon>
        <taxon>Fungi</taxon>
        <taxon>Dikarya</taxon>
        <taxon>Ascomycota</taxon>
        <taxon>Pezizomycotina</taxon>
        <taxon>Dothideomycetes</taxon>
        <taxon>Dothideomycetes incertae sedis</taxon>
        <taxon>Botryosphaeriales</taxon>
        <taxon>Botryosphaeriaceae</taxon>
        <taxon>Macrophomina</taxon>
    </lineage>
</organism>
<proteinExistence type="predicted"/>
<feature type="compositionally biased region" description="Basic residues" evidence="1">
    <location>
        <begin position="49"/>
        <end position="59"/>
    </location>
</feature>
<feature type="region of interest" description="Disordered" evidence="1">
    <location>
        <begin position="194"/>
        <end position="248"/>
    </location>
</feature>
<dbReference type="EMBL" id="JAGTJR010000027">
    <property type="protein sequence ID" value="KAH7042164.1"/>
    <property type="molecule type" value="Genomic_DNA"/>
</dbReference>
<protein>
    <submittedName>
        <fullName evidence="2">Uncharacterized protein</fullName>
    </submittedName>
</protein>
<name>A0ABQ8G1N3_9PEZI</name>
<comment type="caution">
    <text evidence="2">The sequence shown here is derived from an EMBL/GenBank/DDBJ whole genome shotgun (WGS) entry which is preliminary data.</text>
</comment>
<keyword evidence="3" id="KW-1185">Reference proteome</keyword>
<feature type="region of interest" description="Disordered" evidence="1">
    <location>
        <begin position="74"/>
        <end position="93"/>
    </location>
</feature>